<sequence length="299" mass="33365">MPSTRSGASYNPSSSFQKGYRRDYGRSQSVTERQGSVDDFQINKLCHSEADNTVLTSKRADTATRSLSGPIKRQLEGLQKCISAQRVPDPFRYVEKLNEFLPEYEKIPGPSKNLQVTQLMASIDGKKEHDVFNSRMEEKPQTPTQARAKNSPSRKQQKLQHEKEATNSEQGKRQGTSDRALQPELQNPKHSAGCHGKCISDGQNNDGIAEKGGTQSEISEMIFDILDGIPNLNIAINDMKNHISDKHSSICNNLITNSLILSQINETLMCFEKVLREIETSNNDNSSGNKLNEESVIIK</sequence>
<feature type="compositionally biased region" description="Polar residues" evidence="1">
    <location>
        <begin position="141"/>
        <end position="154"/>
    </location>
</feature>
<name>A0A9Q3FN14_9BASI</name>
<protein>
    <submittedName>
        <fullName evidence="2">Uncharacterized protein</fullName>
    </submittedName>
</protein>
<dbReference type="Proteomes" id="UP000765509">
    <property type="component" value="Unassembled WGS sequence"/>
</dbReference>
<feature type="compositionally biased region" description="Polar residues" evidence="1">
    <location>
        <begin position="1"/>
        <end position="17"/>
    </location>
</feature>
<gene>
    <name evidence="2" type="ORF">O181_082896</name>
</gene>
<feature type="region of interest" description="Disordered" evidence="1">
    <location>
        <begin position="1"/>
        <end position="38"/>
    </location>
</feature>
<reference evidence="2" key="1">
    <citation type="submission" date="2021-03" db="EMBL/GenBank/DDBJ databases">
        <title>Draft genome sequence of rust myrtle Austropuccinia psidii MF-1, a brazilian biotype.</title>
        <authorList>
            <person name="Quecine M.C."/>
            <person name="Pachon D.M.R."/>
            <person name="Bonatelli M.L."/>
            <person name="Correr F.H."/>
            <person name="Franceschini L.M."/>
            <person name="Leite T.F."/>
            <person name="Margarido G.R.A."/>
            <person name="Almeida C.A."/>
            <person name="Ferrarezi J.A."/>
            <person name="Labate C.A."/>
        </authorList>
    </citation>
    <scope>NUCLEOTIDE SEQUENCE</scope>
    <source>
        <strain evidence="2">MF-1</strain>
    </source>
</reference>
<feature type="compositionally biased region" description="Basic and acidic residues" evidence="1">
    <location>
        <begin position="159"/>
        <end position="176"/>
    </location>
</feature>
<evidence type="ECO:0000256" key="1">
    <source>
        <dbReference type="SAM" id="MobiDB-lite"/>
    </source>
</evidence>
<evidence type="ECO:0000313" key="2">
    <source>
        <dbReference type="EMBL" id="MBW0543181.1"/>
    </source>
</evidence>
<dbReference type="EMBL" id="AVOT02047923">
    <property type="protein sequence ID" value="MBW0543181.1"/>
    <property type="molecule type" value="Genomic_DNA"/>
</dbReference>
<keyword evidence="3" id="KW-1185">Reference proteome</keyword>
<accession>A0A9Q3FN14</accession>
<proteinExistence type="predicted"/>
<organism evidence="2 3">
    <name type="scientific">Austropuccinia psidii MF-1</name>
    <dbReference type="NCBI Taxonomy" id="1389203"/>
    <lineage>
        <taxon>Eukaryota</taxon>
        <taxon>Fungi</taxon>
        <taxon>Dikarya</taxon>
        <taxon>Basidiomycota</taxon>
        <taxon>Pucciniomycotina</taxon>
        <taxon>Pucciniomycetes</taxon>
        <taxon>Pucciniales</taxon>
        <taxon>Sphaerophragmiaceae</taxon>
        <taxon>Austropuccinia</taxon>
    </lineage>
</organism>
<dbReference type="AlphaFoldDB" id="A0A9Q3FN14"/>
<evidence type="ECO:0000313" key="3">
    <source>
        <dbReference type="Proteomes" id="UP000765509"/>
    </source>
</evidence>
<comment type="caution">
    <text evidence="2">The sequence shown here is derived from an EMBL/GenBank/DDBJ whole genome shotgun (WGS) entry which is preliminary data.</text>
</comment>
<feature type="region of interest" description="Disordered" evidence="1">
    <location>
        <begin position="133"/>
        <end position="178"/>
    </location>
</feature>